<dbReference type="PANTHER" id="PTHR31137">
    <property type="entry name" value="PROTEIN PSIB-RELATED-RELATED"/>
    <property type="match status" value="1"/>
</dbReference>
<evidence type="ECO:0000256" key="3">
    <source>
        <dbReference type="ARBA" id="ARBA00023180"/>
    </source>
</evidence>
<reference evidence="9" key="1">
    <citation type="submission" date="2023-07" db="EMBL/GenBank/DDBJ databases">
        <title>Conexibacter stalactiti sp. nov., isolated from stalactites in a lava cave and emended description of the genus Conexibacter.</title>
        <authorList>
            <person name="Lee S.D."/>
        </authorList>
    </citation>
    <scope>NUCLEOTIDE SEQUENCE [LARGE SCALE GENOMIC DNA]</scope>
    <source>
        <strain evidence="9">KCTC 39840</strain>
    </source>
</reference>
<gene>
    <name evidence="8" type="ORF">R7226_26520</name>
</gene>
<evidence type="ECO:0000259" key="6">
    <source>
        <dbReference type="PROSITE" id="PS50835"/>
    </source>
</evidence>
<organism evidence="8 9">
    <name type="scientific">Conexibacter stalactiti</name>
    <dbReference type="NCBI Taxonomy" id="1940611"/>
    <lineage>
        <taxon>Bacteria</taxon>
        <taxon>Bacillati</taxon>
        <taxon>Actinomycetota</taxon>
        <taxon>Thermoleophilia</taxon>
        <taxon>Solirubrobacterales</taxon>
        <taxon>Conexibacteraceae</taxon>
        <taxon>Conexibacter</taxon>
    </lineage>
</organism>
<feature type="chain" id="PRO_5046826000" evidence="5">
    <location>
        <begin position="26"/>
        <end position="564"/>
    </location>
</feature>
<comment type="caution">
    <text evidence="8">The sequence shown here is derived from an EMBL/GenBank/DDBJ whole genome shotgun (WGS) entry which is preliminary data.</text>
</comment>
<accession>A0ABU4HZ11</accession>
<dbReference type="PROSITE" id="PS51820">
    <property type="entry name" value="PA14"/>
    <property type="match status" value="1"/>
</dbReference>
<proteinExistence type="inferred from homology"/>
<dbReference type="Gene3D" id="2.60.40.2700">
    <property type="match status" value="1"/>
</dbReference>
<feature type="compositionally biased region" description="Basic and acidic residues" evidence="4">
    <location>
        <begin position="332"/>
        <end position="342"/>
    </location>
</feature>
<keyword evidence="3" id="KW-0325">Glycoprotein</keyword>
<dbReference type="InterPro" id="IPR007110">
    <property type="entry name" value="Ig-like_dom"/>
</dbReference>
<dbReference type="InterPro" id="IPR011874">
    <property type="entry name" value="Fibro_Slime"/>
</dbReference>
<evidence type="ECO:0000256" key="5">
    <source>
        <dbReference type="SAM" id="SignalP"/>
    </source>
</evidence>
<feature type="compositionally biased region" description="Pro residues" evidence="4">
    <location>
        <begin position="345"/>
        <end position="367"/>
    </location>
</feature>
<evidence type="ECO:0000256" key="1">
    <source>
        <dbReference type="ARBA" id="ARBA00008709"/>
    </source>
</evidence>
<evidence type="ECO:0000313" key="8">
    <source>
        <dbReference type="EMBL" id="MDW5597937.1"/>
    </source>
</evidence>
<dbReference type="InterPro" id="IPR037524">
    <property type="entry name" value="PA14/GLEYA"/>
</dbReference>
<feature type="region of interest" description="Disordered" evidence="4">
    <location>
        <begin position="315"/>
        <end position="370"/>
    </location>
</feature>
<dbReference type="RefSeq" id="WP_318600407.1">
    <property type="nucleotide sequence ID" value="NZ_JAWSTH010000110.1"/>
</dbReference>
<evidence type="ECO:0000313" key="9">
    <source>
        <dbReference type="Proteomes" id="UP001284601"/>
    </source>
</evidence>
<name>A0ABU4HZ11_9ACTN</name>
<dbReference type="EMBL" id="JAWSTH010000110">
    <property type="protein sequence ID" value="MDW5597937.1"/>
    <property type="molecule type" value="Genomic_DNA"/>
</dbReference>
<feature type="domain" description="Ig-like" evidence="6">
    <location>
        <begin position="243"/>
        <end position="323"/>
    </location>
</feature>
<feature type="domain" description="PA14" evidence="7">
    <location>
        <begin position="92"/>
        <end position="259"/>
    </location>
</feature>
<feature type="signal peptide" evidence="5">
    <location>
        <begin position="1"/>
        <end position="25"/>
    </location>
</feature>
<evidence type="ECO:0000259" key="7">
    <source>
        <dbReference type="PROSITE" id="PS51820"/>
    </source>
</evidence>
<protein>
    <submittedName>
        <fullName evidence="8">Fibro-slime domain-containing protein</fullName>
    </submittedName>
</protein>
<evidence type="ECO:0000256" key="2">
    <source>
        <dbReference type="ARBA" id="ARBA00022729"/>
    </source>
</evidence>
<dbReference type="InterPro" id="IPR011658">
    <property type="entry name" value="PA14_dom"/>
</dbReference>
<keyword evidence="9" id="KW-1185">Reference proteome</keyword>
<dbReference type="InterPro" id="IPR051154">
    <property type="entry name" value="Prespore-cell_inducing_factor"/>
</dbReference>
<dbReference type="PROSITE" id="PS50835">
    <property type="entry name" value="IG_LIKE"/>
    <property type="match status" value="1"/>
</dbReference>
<evidence type="ECO:0000256" key="4">
    <source>
        <dbReference type="SAM" id="MobiDB-lite"/>
    </source>
</evidence>
<dbReference type="Pfam" id="PF07691">
    <property type="entry name" value="PA14"/>
    <property type="match status" value="1"/>
</dbReference>
<keyword evidence="2 5" id="KW-0732">Signal</keyword>
<dbReference type="NCBIfam" id="TIGR02148">
    <property type="entry name" value="Fibro_Slime"/>
    <property type="match status" value="1"/>
</dbReference>
<sequence>MDRRRFVPGALLVVAALALPSVASAADPPATVTLDGTMRDFRGSDLSDLADARRHIDFENANGLEMGIVQATLGTDGLPAYAKGNGAGSPTTHGRDAFDQWFRDTPLVNIAEPLSLTLIRQPNGSYQHNDQTFFPFDDGGWVRAGREPARSGGHNFSFTVELHSELRYDGGETITITGDDDIWLFVNGRLAIDLGGVHGPTSGMVDLDQRAAQLGLTRGRAYDLDLFVAERHTTQSTLNVIVPQLGFDAGTATLPATATVGDTVTCAAAGWHPDLTLDYIWLRDGVTIAGADGADHATTAADADRTLTCEITGSRRTSATAVSGGLAVAARPEPRPEPRPDPDPDPIPDPPLPPAPLPPAPPAPLPAPANVTITERPSVLTRAREVRVGFAVDADAAGYECSLDGGAWTPCSSPHTLRELRAGDHRIEIRAVTTDGRRGAAAAHAFQVNPYPPGLTLAGGRTLRAAHDARVALRVSCSPREGEGRGHCRGSVQLRGAGKRTLARATFTARAGATATVSARLTQTSRRALTAAPGGALNVRVVVSARDDAGNSGRLSAVRTLSLR</sequence>
<dbReference type="Proteomes" id="UP001284601">
    <property type="component" value="Unassembled WGS sequence"/>
</dbReference>
<comment type="similarity">
    <text evidence="1">Belongs to the prespore-cell-inducing factor family.</text>
</comment>